<dbReference type="Gene3D" id="3.40.309.10">
    <property type="entry name" value="Aldehyde Dehydrogenase, Chain A, domain 2"/>
    <property type="match status" value="1"/>
</dbReference>
<dbReference type="GO" id="GO:0016620">
    <property type="term" value="F:oxidoreductase activity, acting on the aldehyde or oxo group of donors, NAD or NADP as acceptor"/>
    <property type="evidence" value="ECO:0007669"/>
    <property type="project" value="InterPro"/>
</dbReference>
<dbReference type="AlphaFoldDB" id="A0A4V0YZ12"/>
<organism evidence="3 4">
    <name type="scientific">Ktedonosporobacter rubrisoli</name>
    <dbReference type="NCBI Taxonomy" id="2509675"/>
    <lineage>
        <taxon>Bacteria</taxon>
        <taxon>Bacillati</taxon>
        <taxon>Chloroflexota</taxon>
        <taxon>Ktedonobacteria</taxon>
        <taxon>Ktedonobacterales</taxon>
        <taxon>Ktedonosporobacteraceae</taxon>
        <taxon>Ktedonosporobacter</taxon>
    </lineage>
</organism>
<dbReference type="InterPro" id="IPR016163">
    <property type="entry name" value="Ald_DH_C"/>
</dbReference>
<feature type="domain" description="Aldehyde dehydrogenase" evidence="2">
    <location>
        <begin position="181"/>
        <end position="379"/>
    </location>
</feature>
<sequence length="599" mass="65887">MSTKQNYSTLIVMEKSVMATTQRGSPQFPTMSYTMPASTPEEMDAAIQVLQTHKDTWAMLPVRTRITLLDQLIHDFMAISARWVAAGQQAKGIAPNSPLAGEEWSSGTWPVLKNLTQLRQSLSDIETHGQPRIPGPVTARPDHQVVAQVFPISAYDRLFFTGITAEVWMEPGVTIEGLASTQALAYREKQPTGKVALVLGAGNVASIAPMDILYKLFIENQVTLLKMNPVNAYLGPLLAEGFRALVDGGFLRIVYGGASEGSYLCKHGQIDEIHITGSDKTFEAIVFGPGKEGAQRKAEQRPLLTRRITGELGNVSPVIVVPGPWSESDLAYQAAHIVTSLTNNAGFNCNASRVIIQHKQWSQRDALLQKVRKTLAQVPTREAYYPGAQERQRLFLEDHPQAELFGTTSDKELPWTLIADVAATQDNEICFTTEAFCGLFAETALEAEGILDYLDRAVEFANEELWGTLNATLIIHPATLKSPEVREALDRAIANLRYGTIGLNYWAATGYALAVTPWGAFPGHDIYNIQSGTGVVHNTLMFSRSQKTVLRAPFRSIPTPPWFVTRGKAARKVFARLTSMEATPSVLQIPAILWDALRD</sequence>
<keyword evidence="4" id="KW-1185">Reference proteome</keyword>
<name>A0A4V0YZ12_KTERU</name>
<dbReference type="InterPro" id="IPR016161">
    <property type="entry name" value="Ald_DH/histidinol_DH"/>
</dbReference>
<dbReference type="Proteomes" id="UP000290365">
    <property type="component" value="Chromosome"/>
</dbReference>
<accession>A0A4V0YZ12</accession>
<dbReference type="Pfam" id="PF00171">
    <property type="entry name" value="Aldedh"/>
    <property type="match status" value="1"/>
</dbReference>
<protein>
    <submittedName>
        <fullName evidence="3">Aldehyde dehydrogenase</fullName>
    </submittedName>
</protein>
<proteinExistence type="predicted"/>
<dbReference type="SUPFAM" id="SSF53720">
    <property type="entry name" value="ALDH-like"/>
    <property type="match status" value="1"/>
</dbReference>
<dbReference type="EMBL" id="CP035758">
    <property type="protein sequence ID" value="QBD78111.1"/>
    <property type="molecule type" value="Genomic_DNA"/>
</dbReference>
<dbReference type="Gene3D" id="3.40.605.10">
    <property type="entry name" value="Aldehyde Dehydrogenase, Chain A, domain 1"/>
    <property type="match status" value="1"/>
</dbReference>
<dbReference type="KEGG" id="kbs:EPA93_19760"/>
<evidence type="ECO:0000256" key="1">
    <source>
        <dbReference type="ARBA" id="ARBA00023002"/>
    </source>
</evidence>
<evidence type="ECO:0000313" key="4">
    <source>
        <dbReference type="Proteomes" id="UP000290365"/>
    </source>
</evidence>
<dbReference type="InterPro" id="IPR016162">
    <property type="entry name" value="Ald_DH_N"/>
</dbReference>
<keyword evidence="1" id="KW-0560">Oxidoreductase</keyword>
<gene>
    <name evidence="3" type="ORF">EPA93_19760</name>
</gene>
<dbReference type="InterPro" id="IPR015590">
    <property type="entry name" value="Aldehyde_DH_dom"/>
</dbReference>
<dbReference type="OrthoDB" id="136308at2"/>
<evidence type="ECO:0000259" key="2">
    <source>
        <dbReference type="Pfam" id="PF00171"/>
    </source>
</evidence>
<reference evidence="3 4" key="1">
    <citation type="submission" date="2019-01" db="EMBL/GenBank/DDBJ databases">
        <title>Ktedonosporobacter rubrisoli SCAWS-G2.</title>
        <authorList>
            <person name="Huang Y."/>
            <person name="Yan B."/>
        </authorList>
    </citation>
    <scope>NUCLEOTIDE SEQUENCE [LARGE SCALE GENOMIC DNA]</scope>
    <source>
        <strain evidence="3 4">SCAWS-G2</strain>
    </source>
</reference>
<evidence type="ECO:0000313" key="3">
    <source>
        <dbReference type="EMBL" id="QBD78111.1"/>
    </source>
</evidence>